<evidence type="ECO:0000313" key="3">
    <source>
        <dbReference type="Proteomes" id="UP001187471"/>
    </source>
</evidence>
<protein>
    <submittedName>
        <fullName evidence="2">Uncharacterized protein</fullName>
    </submittedName>
</protein>
<feature type="transmembrane region" description="Helical" evidence="1">
    <location>
        <begin position="138"/>
        <end position="158"/>
    </location>
</feature>
<organism evidence="2 3">
    <name type="scientific">Escallonia rubra</name>
    <dbReference type="NCBI Taxonomy" id="112253"/>
    <lineage>
        <taxon>Eukaryota</taxon>
        <taxon>Viridiplantae</taxon>
        <taxon>Streptophyta</taxon>
        <taxon>Embryophyta</taxon>
        <taxon>Tracheophyta</taxon>
        <taxon>Spermatophyta</taxon>
        <taxon>Magnoliopsida</taxon>
        <taxon>eudicotyledons</taxon>
        <taxon>Gunneridae</taxon>
        <taxon>Pentapetalae</taxon>
        <taxon>asterids</taxon>
        <taxon>campanulids</taxon>
        <taxon>Escalloniales</taxon>
        <taxon>Escalloniaceae</taxon>
        <taxon>Escallonia</taxon>
    </lineage>
</organism>
<dbReference type="PANTHER" id="PTHR34774:SF1">
    <property type="entry name" value="EPHRIN-A3 PROTEIN"/>
    <property type="match status" value="1"/>
</dbReference>
<dbReference type="PANTHER" id="PTHR34774">
    <property type="entry name" value="EPHRIN-A3 PROTEIN"/>
    <property type="match status" value="1"/>
</dbReference>
<dbReference type="EMBL" id="JAVXUO010002057">
    <property type="protein sequence ID" value="KAK2976603.1"/>
    <property type="molecule type" value="Genomic_DNA"/>
</dbReference>
<keyword evidence="3" id="KW-1185">Reference proteome</keyword>
<comment type="caution">
    <text evidence="2">The sequence shown here is derived from an EMBL/GenBank/DDBJ whole genome shotgun (WGS) entry which is preliminary data.</text>
</comment>
<dbReference type="Proteomes" id="UP001187471">
    <property type="component" value="Unassembled WGS sequence"/>
</dbReference>
<name>A0AA88UAR1_9ASTE</name>
<sequence>MSRTSSSGQGWPPAQGQKFLIKVPAGENGHQGVDDVCAALADFLVHAASNANYTYQNREEIKPTRRRGAIVLSKAQLNEALVQSLAEGIAAKAMVLDGIISSPHRRTQNPFSSPSFRKPHPRGDELGSCSTLLQRHRFLLTALVLLTFLCTIYLYFAVTLGANESCSELTGTKKALCRMEQAKISVAKGKLKVF</sequence>
<proteinExistence type="predicted"/>
<evidence type="ECO:0000256" key="1">
    <source>
        <dbReference type="SAM" id="Phobius"/>
    </source>
</evidence>
<gene>
    <name evidence="2" type="ORF">RJ640_021405</name>
</gene>
<keyword evidence="1" id="KW-1133">Transmembrane helix</keyword>
<keyword evidence="1" id="KW-0812">Transmembrane</keyword>
<evidence type="ECO:0000313" key="2">
    <source>
        <dbReference type="EMBL" id="KAK2976603.1"/>
    </source>
</evidence>
<accession>A0AA88UAR1</accession>
<dbReference type="AlphaFoldDB" id="A0AA88UAR1"/>
<keyword evidence="1" id="KW-0472">Membrane</keyword>
<reference evidence="2" key="1">
    <citation type="submission" date="2022-12" db="EMBL/GenBank/DDBJ databases">
        <title>Draft genome assemblies for two species of Escallonia (Escalloniales).</title>
        <authorList>
            <person name="Chanderbali A."/>
            <person name="Dervinis C."/>
            <person name="Anghel I."/>
            <person name="Soltis D."/>
            <person name="Soltis P."/>
            <person name="Zapata F."/>
        </authorList>
    </citation>
    <scope>NUCLEOTIDE SEQUENCE</scope>
    <source>
        <strain evidence="2">UCBG92.1500</strain>
        <tissue evidence="2">Leaf</tissue>
    </source>
</reference>